<comment type="similarity">
    <text evidence="3">Belongs to the UDP-glucose/GDP-mannose dehydrogenase family.</text>
</comment>
<dbReference type="SMART" id="SM00984">
    <property type="entry name" value="UDPG_MGDP_dh_C"/>
    <property type="match status" value="1"/>
</dbReference>
<keyword evidence="1" id="KW-0560">Oxidoreductase</keyword>
<dbReference type="SUPFAM" id="SSF48179">
    <property type="entry name" value="6-phosphogluconate dehydrogenase C-terminal domain-like"/>
    <property type="match status" value="1"/>
</dbReference>
<dbReference type="InterPro" id="IPR017476">
    <property type="entry name" value="UDP-Glc/GDP-Man"/>
</dbReference>
<dbReference type="InterPro" id="IPR008927">
    <property type="entry name" value="6-PGluconate_DH-like_C_sf"/>
</dbReference>
<dbReference type="Pfam" id="PF00984">
    <property type="entry name" value="UDPG_MGDP_dh"/>
    <property type="match status" value="1"/>
</dbReference>
<dbReference type="InterPro" id="IPR028359">
    <property type="entry name" value="UDP_ManNAc/GlcNAc_DH"/>
</dbReference>
<dbReference type="RefSeq" id="WP_136929333.1">
    <property type="nucleotide sequence ID" value="NZ_SSMQ01000011.1"/>
</dbReference>
<dbReference type="NCBIfam" id="TIGR03026">
    <property type="entry name" value="NDP-sugDHase"/>
    <property type="match status" value="1"/>
</dbReference>
<dbReference type="Proteomes" id="UP000309215">
    <property type="component" value="Unassembled WGS sequence"/>
</dbReference>
<proteinExistence type="inferred from homology"/>
<evidence type="ECO:0000256" key="1">
    <source>
        <dbReference type="ARBA" id="ARBA00023002"/>
    </source>
</evidence>
<dbReference type="InterPro" id="IPR036220">
    <property type="entry name" value="UDP-Glc/GDP-Man_DH_C_sf"/>
</dbReference>
<evidence type="ECO:0000256" key="4">
    <source>
        <dbReference type="SAM" id="Phobius"/>
    </source>
</evidence>
<comment type="caution">
    <text evidence="6">The sequence shown here is derived from an EMBL/GenBank/DDBJ whole genome shotgun (WGS) entry which is preliminary data.</text>
</comment>
<gene>
    <name evidence="6" type="ORF">E8A74_13180</name>
</gene>
<evidence type="ECO:0000313" key="7">
    <source>
        <dbReference type="Proteomes" id="UP000309215"/>
    </source>
</evidence>
<evidence type="ECO:0000256" key="2">
    <source>
        <dbReference type="ARBA" id="ARBA00023027"/>
    </source>
</evidence>
<keyword evidence="4" id="KW-0812">Transmembrane</keyword>
<keyword evidence="4" id="KW-1133">Transmembrane helix</keyword>
<evidence type="ECO:0000259" key="5">
    <source>
        <dbReference type="SMART" id="SM00984"/>
    </source>
</evidence>
<evidence type="ECO:0000313" key="6">
    <source>
        <dbReference type="EMBL" id="TKD09223.1"/>
    </source>
</evidence>
<dbReference type="PANTHER" id="PTHR43491:SF1">
    <property type="entry name" value="UDP-N-ACETYL-D-MANNOSAMINE DEHYDROGENASE"/>
    <property type="match status" value="1"/>
</dbReference>
<dbReference type="GO" id="GO:0016616">
    <property type="term" value="F:oxidoreductase activity, acting on the CH-OH group of donors, NAD or NADP as acceptor"/>
    <property type="evidence" value="ECO:0007669"/>
    <property type="project" value="InterPro"/>
</dbReference>
<dbReference type="InterPro" id="IPR036291">
    <property type="entry name" value="NAD(P)-bd_dom_sf"/>
</dbReference>
<dbReference type="PIRSF" id="PIRSF000124">
    <property type="entry name" value="UDPglc_GDPman_dh"/>
    <property type="match status" value="1"/>
</dbReference>
<name>A0A4U1JFM1_9BACT</name>
<keyword evidence="7" id="KW-1185">Reference proteome</keyword>
<dbReference type="InterPro" id="IPR014026">
    <property type="entry name" value="UDP-Glc/GDP-Man_DH_dimer"/>
</dbReference>
<organism evidence="6 7">
    <name type="scientific">Polyangium fumosum</name>
    <dbReference type="NCBI Taxonomy" id="889272"/>
    <lineage>
        <taxon>Bacteria</taxon>
        <taxon>Pseudomonadati</taxon>
        <taxon>Myxococcota</taxon>
        <taxon>Polyangia</taxon>
        <taxon>Polyangiales</taxon>
        <taxon>Polyangiaceae</taxon>
        <taxon>Polyangium</taxon>
    </lineage>
</organism>
<dbReference type="GO" id="GO:0051287">
    <property type="term" value="F:NAD binding"/>
    <property type="evidence" value="ECO:0007669"/>
    <property type="project" value="InterPro"/>
</dbReference>
<dbReference type="SUPFAM" id="SSF52413">
    <property type="entry name" value="UDP-glucose/GDP-mannose dehydrogenase C-terminal domain"/>
    <property type="match status" value="1"/>
</dbReference>
<dbReference type="SUPFAM" id="SSF51735">
    <property type="entry name" value="NAD(P)-binding Rossmann-fold domains"/>
    <property type="match status" value="1"/>
</dbReference>
<evidence type="ECO:0000256" key="3">
    <source>
        <dbReference type="PIRNR" id="PIRNR000124"/>
    </source>
</evidence>
<dbReference type="AlphaFoldDB" id="A0A4U1JFM1"/>
<feature type="domain" description="UDP-glucose/GDP-mannose dehydrogenase C-terminal" evidence="5">
    <location>
        <begin position="328"/>
        <end position="422"/>
    </location>
</feature>
<dbReference type="GO" id="GO:0016628">
    <property type="term" value="F:oxidoreductase activity, acting on the CH-CH group of donors, NAD or NADP as acceptor"/>
    <property type="evidence" value="ECO:0007669"/>
    <property type="project" value="InterPro"/>
</dbReference>
<dbReference type="PIRSF" id="PIRSF500136">
    <property type="entry name" value="UDP_ManNAc_DH"/>
    <property type="match status" value="1"/>
</dbReference>
<dbReference type="Pfam" id="PF03720">
    <property type="entry name" value="UDPG_MGDP_dh_C"/>
    <property type="match status" value="1"/>
</dbReference>
<dbReference type="Pfam" id="PF03721">
    <property type="entry name" value="UDPG_MGDP_dh_N"/>
    <property type="match status" value="1"/>
</dbReference>
<dbReference type="PANTHER" id="PTHR43491">
    <property type="entry name" value="UDP-N-ACETYL-D-MANNOSAMINE DEHYDROGENASE"/>
    <property type="match status" value="1"/>
</dbReference>
<accession>A0A4U1JFM1</accession>
<dbReference type="GO" id="GO:0000271">
    <property type="term" value="P:polysaccharide biosynthetic process"/>
    <property type="evidence" value="ECO:0007669"/>
    <property type="project" value="InterPro"/>
</dbReference>
<dbReference type="InterPro" id="IPR014027">
    <property type="entry name" value="UDP-Glc/GDP-Man_DH_C"/>
</dbReference>
<reference evidence="6 7" key="1">
    <citation type="submission" date="2019-04" db="EMBL/GenBank/DDBJ databases">
        <authorList>
            <person name="Li Y."/>
            <person name="Wang J."/>
        </authorList>
    </citation>
    <scope>NUCLEOTIDE SEQUENCE [LARGE SCALE GENOMIC DNA]</scope>
    <source>
        <strain evidence="6 7">DSM 14668</strain>
    </source>
</reference>
<dbReference type="Gene3D" id="3.40.50.720">
    <property type="entry name" value="NAD(P)-binding Rossmann-like Domain"/>
    <property type="match status" value="2"/>
</dbReference>
<protein>
    <submittedName>
        <fullName evidence="6">Nucleotide sugar dehydrogenase</fullName>
    </submittedName>
</protein>
<dbReference type="InterPro" id="IPR001732">
    <property type="entry name" value="UDP-Glc/GDP-Man_DH_N"/>
</dbReference>
<dbReference type="EMBL" id="SSMQ01000011">
    <property type="protein sequence ID" value="TKD09223.1"/>
    <property type="molecule type" value="Genomic_DNA"/>
</dbReference>
<dbReference type="OrthoDB" id="9803238at2"/>
<sequence length="433" mass="47363">MQELLKKIEDRSAHIVVVGIGYVGLPLVVEFAQAGFSVTGYDKDREKVRLLGLGESYIGDIPSSALAPHVAAGRLRATTDPDILGSADAIVVCVPTPLNKTKDPDMRFILSASDEIAEHQHPNMLIVLESTTYPGTTREVLVPKLTAGRYELGKDVFIAFSPERVDPGNKTYGTRNTPKVLGGATPGCLEVAMALYGKIIETVVPVSSTDAAEMVKLLENTFRAVNIGLVNEVALMSRKLGIDVWEVIRAAATKPFGFMPFFPGPGLGGHCIPIDPLYLSWRMRTLKYQARFIELADTINSAMPEYVVHLVQQALNGERKAANGSKILVSGVAYKRDVADYRESPAFDIIHQLQELGAEVRYHDPYVPECDEGGIVMRSEPNTLAYGEYDAVVIVTDHASVDYARILREAKLVVDTRDALRKVEGDKGKVVRL</sequence>
<keyword evidence="4" id="KW-0472">Membrane</keyword>
<keyword evidence="2" id="KW-0520">NAD</keyword>
<feature type="transmembrane region" description="Helical" evidence="4">
    <location>
        <begin position="12"/>
        <end position="29"/>
    </location>
</feature>